<comment type="subcellular location">
    <subcellularLocation>
        <location evidence="1">Nucleus</location>
    </subcellularLocation>
</comment>
<organism evidence="6 7">
    <name type="scientific">Cetraspora pellucida</name>
    <dbReference type="NCBI Taxonomy" id="1433469"/>
    <lineage>
        <taxon>Eukaryota</taxon>
        <taxon>Fungi</taxon>
        <taxon>Fungi incertae sedis</taxon>
        <taxon>Mucoromycota</taxon>
        <taxon>Glomeromycotina</taxon>
        <taxon>Glomeromycetes</taxon>
        <taxon>Diversisporales</taxon>
        <taxon>Gigasporaceae</taxon>
        <taxon>Cetraspora</taxon>
    </lineage>
</organism>
<dbReference type="OrthoDB" id="2448202at2759"/>
<gene>
    <name evidence="6" type="ORF">CPELLU_LOCUS8307</name>
</gene>
<feature type="non-terminal residue" evidence="6">
    <location>
        <position position="391"/>
    </location>
</feature>
<reference evidence="6" key="1">
    <citation type="submission" date="2021-06" db="EMBL/GenBank/DDBJ databases">
        <authorList>
            <person name="Kallberg Y."/>
            <person name="Tangrot J."/>
            <person name="Rosling A."/>
        </authorList>
    </citation>
    <scope>NUCLEOTIDE SEQUENCE</scope>
    <source>
        <strain evidence="6">FL966</strain>
    </source>
</reference>
<keyword evidence="3" id="KW-0863">Zinc-finger</keyword>
<name>A0A9N9D7Y0_9GLOM</name>
<evidence type="ECO:0000256" key="3">
    <source>
        <dbReference type="ARBA" id="ARBA00022771"/>
    </source>
</evidence>
<dbReference type="Proteomes" id="UP000789759">
    <property type="component" value="Unassembled WGS sequence"/>
</dbReference>
<evidence type="ECO:0000313" key="6">
    <source>
        <dbReference type="EMBL" id="CAG8629352.1"/>
    </source>
</evidence>
<dbReference type="AlphaFoldDB" id="A0A9N9D7Y0"/>
<dbReference type="GO" id="GO:0005634">
    <property type="term" value="C:nucleus"/>
    <property type="evidence" value="ECO:0007669"/>
    <property type="project" value="UniProtKB-SubCell"/>
</dbReference>
<accession>A0A9N9D7Y0</accession>
<dbReference type="InterPro" id="IPR012337">
    <property type="entry name" value="RNaseH-like_sf"/>
</dbReference>
<protein>
    <submittedName>
        <fullName evidence="6">5787_t:CDS:1</fullName>
    </submittedName>
</protein>
<proteinExistence type="predicted"/>
<evidence type="ECO:0000313" key="7">
    <source>
        <dbReference type="Proteomes" id="UP000789759"/>
    </source>
</evidence>
<evidence type="ECO:0000256" key="2">
    <source>
        <dbReference type="ARBA" id="ARBA00022723"/>
    </source>
</evidence>
<dbReference type="EMBL" id="CAJVQA010005867">
    <property type="protein sequence ID" value="CAG8629352.1"/>
    <property type="molecule type" value="Genomic_DNA"/>
</dbReference>
<evidence type="ECO:0000256" key="1">
    <source>
        <dbReference type="ARBA" id="ARBA00004123"/>
    </source>
</evidence>
<dbReference type="SUPFAM" id="SSF53098">
    <property type="entry name" value="Ribonuclease H-like"/>
    <property type="match status" value="1"/>
</dbReference>
<dbReference type="InterPro" id="IPR052035">
    <property type="entry name" value="ZnF_BED_domain_contain"/>
</dbReference>
<dbReference type="PANTHER" id="PTHR46481">
    <property type="entry name" value="ZINC FINGER BED DOMAIN-CONTAINING PROTEIN 4"/>
    <property type="match status" value="1"/>
</dbReference>
<keyword evidence="7" id="KW-1185">Reference proteome</keyword>
<dbReference type="GO" id="GO:0008270">
    <property type="term" value="F:zinc ion binding"/>
    <property type="evidence" value="ECO:0007669"/>
    <property type="project" value="UniProtKB-KW"/>
</dbReference>
<dbReference type="SUPFAM" id="SSF140996">
    <property type="entry name" value="Hermes dimerisation domain"/>
    <property type="match status" value="1"/>
</dbReference>
<evidence type="ECO:0000256" key="4">
    <source>
        <dbReference type="ARBA" id="ARBA00022833"/>
    </source>
</evidence>
<keyword evidence="5" id="KW-0539">Nucleus</keyword>
<sequence length="391" mass="44815">MSLEQPSTFGLAPLRLPFEDDGGNICKLCKQEFGNQTAISTINRHFQNFHLAEFTKISQHKSRRLDPYGPNNKYKVDILNNKLLKWVVVNQQSFLLAKNAEFNNFLKKLDPCYRLPCQQTLSTWVGQDYIKNKNKIKFFLNTIQSKISITIDGWTSCTQQPYITVTAHWVNSDWKMNRILLDLIPFNEIHTAINQSDTIIEILKKMDFGQKLLGIMIDNAANRIAMGRILKEKISNEFASNQTLKPSYPNDQEWNIIVVILEPIYHATVMLSSSTLLTQGDHRIVFCSLIMHLNNNENPKVNTQHVVVSAMKTKFASYCVHLNKSSTILGLLDPHNKLSTYVVNEREQAINMLYKVYENYKPAEENKLPSQLATKSMREILSEGVSEAGEE</sequence>
<keyword evidence="4" id="KW-0862">Zinc</keyword>
<comment type="caution">
    <text evidence="6">The sequence shown here is derived from an EMBL/GenBank/DDBJ whole genome shotgun (WGS) entry which is preliminary data.</text>
</comment>
<dbReference type="PANTHER" id="PTHR46481:SF10">
    <property type="entry name" value="ZINC FINGER BED DOMAIN-CONTAINING PROTEIN 39"/>
    <property type="match status" value="1"/>
</dbReference>
<keyword evidence="2" id="KW-0479">Metal-binding</keyword>
<evidence type="ECO:0000256" key="5">
    <source>
        <dbReference type="ARBA" id="ARBA00023242"/>
    </source>
</evidence>